<comment type="caution">
    <text evidence="1">The sequence shown here is derived from an EMBL/GenBank/DDBJ whole genome shotgun (WGS) entry which is preliminary data.</text>
</comment>
<protein>
    <submittedName>
        <fullName evidence="1">Uncharacterized protein</fullName>
    </submittedName>
</protein>
<proteinExistence type="predicted"/>
<accession>A0ACC3SER4</accession>
<organism evidence="1 2">
    <name type="scientific">Zalaria obscura</name>
    <dbReference type="NCBI Taxonomy" id="2024903"/>
    <lineage>
        <taxon>Eukaryota</taxon>
        <taxon>Fungi</taxon>
        <taxon>Dikarya</taxon>
        <taxon>Ascomycota</taxon>
        <taxon>Pezizomycotina</taxon>
        <taxon>Dothideomycetes</taxon>
        <taxon>Dothideomycetidae</taxon>
        <taxon>Dothideales</taxon>
        <taxon>Zalariaceae</taxon>
        <taxon>Zalaria</taxon>
    </lineage>
</organism>
<dbReference type="Proteomes" id="UP001320706">
    <property type="component" value="Unassembled WGS sequence"/>
</dbReference>
<evidence type="ECO:0000313" key="2">
    <source>
        <dbReference type="Proteomes" id="UP001320706"/>
    </source>
</evidence>
<keyword evidence="2" id="KW-1185">Reference proteome</keyword>
<reference evidence="1" key="1">
    <citation type="submission" date="2024-02" db="EMBL/GenBank/DDBJ databases">
        <title>Metagenome Assembled Genome of Zalaria obscura JY119.</title>
        <authorList>
            <person name="Vighnesh L."/>
            <person name="Jagadeeshwari U."/>
            <person name="Venkata Ramana C."/>
            <person name="Sasikala C."/>
        </authorList>
    </citation>
    <scope>NUCLEOTIDE SEQUENCE</scope>
    <source>
        <strain evidence="1">JY119</strain>
    </source>
</reference>
<evidence type="ECO:0000313" key="1">
    <source>
        <dbReference type="EMBL" id="KAK8205538.1"/>
    </source>
</evidence>
<gene>
    <name evidence="1" type="ORF">M8818_004908</name>
</gene>
<dbReference type="EMBL" id="JAMKPW020000024">
    <property type="protein sequence ID" value="KAK8205538.1"/>
    <property type="molecule type" value="Genomic_DNA"/>
</dbReference>
<sequence>MVATMALGIAVWICMFGEAEYGALGRHYQAITTEMLENQMKWSFGHGLFSLFGCAAVKISICFLLARVSVERSYRRFLYFTIFFNMLVDVALATLPIPIVLRMQLTKRTKIALCTVLLLGFISVICGAIKTCYQWQYMGDEDRYFYDNYFVWAALEIYTGIIAASLPMLKPLVSTIRENITTLTAKITPRTPSAAPPVTELVEAPKQDVYGRRLSKHLMPARSLALPQMSMRSQRSQRSHPASRLAVSSRVSRTRPDYDLLTECSRNSLGLDDVESIPGSPSPRSDAKYGLIYMTRKVERAEEFREIKIGVDKISDPGSSTQSSDMESFKVGGEESMDEDTTKKRQSYRTGKETKVEGLWGESRRGSACPTGFEQRLDANRTWQRLTTSPTDVETLIDEKDRSLVGGVFAHLKVHDNPELGYKEYIAHDTLTTFFSSQPGWKVTPHAYNIPTAFIATYSSTHTGPVVSFNAEYDALPTIGHACGHNLICIASVGAALATATILSQHTLPGTVTLFGTPAEEGGGGKIALLNAGAYTDHNVDVSLISHPGITADSALMRTAAYTAFKVEYHGKEAHAAAAPWEGVNALDALVTAYNGISVLRQQTRPGDIVQGMITHGGVKPNIIHAYAAGRFVVRSTTRARRDGLRERVQKCFEAGATATAARLVITPGGEYDDHVPNWTLGARYRQWFNALGGRIEAPELDVIRGQTMASTDQGNVSYAVPSLSAGFWIRSEGEDGGQKGGPHTPDFAEAARTEEAHGLALRVAKALAATAVDVLSRKGLLEEVKKEFEDMKKADGARS</sequence>
<name>A0ACC3SER4_9PEZI</name>